<gene>
    <name evidence="2" type="ORF">V6N12_038723</name>
</gene>
<evidence type="ECO:0000313" key="3">
    <source>
        <dbReference type="Proteomes" id="UP001472677"/>
    </source>
</evidence>
<proteinExistence type="predicted"/>
<dbReference type="Proteomes" id="UP001472677">
    <property type="component" value="Unassembled WGS sequence"/>
</dbReference>
<dbReference type="EMBL" id="JBBPBM010000058">
    <property type="protein sequence ID" value="KAK8516482.1"/>
    <property type="molecule type" value="Genomic_DNA"/>
</dbReference>
<keyword evidence="1" id="KW-0175">Coiled coil</keyword>
<comment type="caution">
    <text evidence="2">The sequence shown here is derived from an EMBL/GenBank/DDBJ whole genome shotgun (WGS) entry which is preliminary data.</text>
</comment>
<sequence>MRPMSQSSSNCRKELSCYGRSWRVKYFAPEQRKVRKDEEAAAKEEQLKREQARKREVEFRLKQLRAACDLAPLNKPRDSEAVV</sequence>
<feature type="coiled-coil region" evidence="1">
    <location>
        <begin position="33"/>
        <end position="67"/>
    </location>
</feature>
<name>A0ABR2CAP0_9ROSI</name>
<dbReference type="PANTHER" id="PTHR31861">
    <property type="entry name" value="OS10G0507500 PROTEIN"/>
    <property type="match status" value="1"/>
</dbReference>
<keyword evidence="3" id="KW-1185">Reference proteome</keyword>
<accession>A0ABR2CAP0</accession>
<evidence type="ECO:0000256" key="1">
    <source>
        <dbReference type="SAM" id="Coils"/>
    </source>
</evidence>
<protein>
    <submittedName>
        <fullName evidence="2">Uncharacterized protein</fullName>
    </submittedName>
</protein>
<reference evidence="2 3" key="1">
    <citation type="journal article" date="2024" name="G3 (Bethesda)">
        <title>Genome assembly of Hibiscus sabdariffa L. provides insights into metabolisms of medicinal natural products.</title>
        <authorList>
            <person name="Kim T."/>
        </authorList>
    </citation>
    <scope>NUCLEOTIDE SEQUENCE [LARGE SCALE GENOMIC DNA]</scope>
    <source>
        <strain evidence="2">TK-2024</strain>
        <tissue evidence="2">Old leaves</tissue>
    </source>
</reference>
<evidence type="ECO:0000313" key="2">
    <source>
        <dbReference type="EMBL" id="KAK8516482.1"/>
    </source>
</evidence>
<dbReference type="PANTHER" id="PTHR31861:SF15">
    <property type="entry name" value="DUF577 DOMAIN-CONTAINING PROTEIN"/>
    <property type="match status" value="1"/>
</dbReference>
<organism evidence="2 3">
    <name type="scientific">Hibiscus sabdariffa</name>
    <name type="common">roselle</name>
    <dbReference type="NCBI Taxonomy" id="183260"/>
    <lineage>
        <taxon>Eukaryota</taxon>
        <taxon>Viridiplantae</taxon>
        <taxon>Streptophyta</taxon>
        <taxon>Embryophyta</taxon>
        <taxon>Tracheophyta</taxon>
        <taxon>Spermatophyta</taxon>
        <taxon>Magnoliopsida</taxon>
        <taxon>eudicotyledons</taxon>
        <taxon>Gunneridae</taxon>
        <taxon>Pentapetalae</taxon>
        <taxon>rosids</taxon>
        <taxon>malvids</taxon>
        <taxon>Malvales</taxon>
        <taxon>Malvaceae</taxon>
        <taxon>Malvoideae</taxon>
        <taxon>Hibiscus</taxon>
    </lineage>
</organism>